<reference evidence="2 3" key="1">
    <citation type="submission" date="2023-10" db="EMBL/GenBank/DDBJ databases">
        <title>Noviherbaspirillum sp. CPCC 100848 genome assembly.</title>
        <authorList>
            <person name="Li X.Y."/>
            <person name="Fang X.M."/>
        </authorList>
    </citation>
    <scope>NUCLEOTIDE SEQUENCE [LARGE SCALE GENOMIC DNA]</scope>
    <source>
        <strain evidence="2 3">CPCC 100848</strain>
    </source>
</reference>
<dbReference type="InterPro" id="IPR000182">
    <property type="entry name" value="GNAT_dom"/>
</dbReference>
<dbReference type="EC" id="2.3.1.-" evidence="2"/>
<dbReference type="PROSITE" id="PS51186">
    <property type="entry name" value="GNAT"/>
    <property type="match status" value="1"/>
</dbReference>
<keyword evidence="2" id="KW-0808">Transferase</keyword>
<evidence type="ECO:0000313" key="2">
    <source>
        <dbReference type="EMBL" id="MEC4719281.1"/>
    </source>
</evidence>
<dbReference type="Gene3D" id="3.40.630.30">
    <property type="match status" value="1"/>
</dbReference>
<proteinExistence type="predicted"/>
<keyword evidence="2" id="KW-0012">Acyltransferase</keyword>
<sequence>MGELNLRPLQEADLPRLRELFAASFGQNRAQDYDRWRFIDTPYGLAPTIVADDGEKLAGSYTIWPTLLNIGGEVVRGGQSMDTMTHPEYRGKGLFTKLAIACFDQLAKDGYEALYGFPNANSYPGFIKRLNWDHVGDVPHWSRLITPLAEKPAPLPALSRMGTRIVFKTKSRGLHVEAQRPDDDTVNAVIALHTESKDLCRIERNASWYAWRYSPPFGRSYQWFTAFNGSEPHGFAVMGFDTDKATGGEAQLCEVIGTDEAKAALIAEAVRVCYRTYRKALKTITNDPAVIAALRDNGFIRRSEMRTIVKPLTTRLFKANIHNFDAWRFMGGDFDVY</sequence>
<comment type="caution">
    <text evidence="2">The sequence shown here is derived from an EMBL/GenBank/DDBJ whole genome shotgun (WGS) entry which is preliminary data.</text>
</comment>
<evidence type="ECO:0000313" key="3">
    <source>
        <dbReference type="Proteomes" id="UP001352263"/>
    </source>
</evidence>
<evidence type="ECO:0000259" key="1">
    <source>
        <dbReference type="PROSITE" id="PS51186"/>
    </source>
</evidence>
<keyword evidence="3" id="KW-1185">Reference proteome</keyword>
<gene>
    <name evidence="2" type="ORF">RY831_08985</name>
</gene>
<dbReference type="RefSeq" id="WP_326506002.1">
    <property type="nucleotide sequence ID" value="NZ_JAWIIV010000006.1"/>
</dbReference>
<organism evidence="2 3">
    <name type="scientific">Noviherbaspirillum album</name>
    <dbReference type="NCBI Taxonomy" id="3080276"/>
    <lineage>
        <taxon>Bacteria</taxon>
        <taxon>Pseudomonadati</taxon>
        <taxon>Pseudomonadota</taxon>
        <taxon>Betaproteobacteria</taxon>
        <taxon>Burkholderiales</taxon>
        <taxon>Oxalobacteraceae</taxon>
        <taxon>Noviherbaspirillum</taxon>
    </lineage>
</organism>
<dbReference type="CDD" id="cd04301">
    <property type="entry name" value="NAT_SF"/>
    <property type="match status" value="1"/>
</dbReference>
<dbReference type="EMBL" id="JAWIIV010000006">
    <property type="protein sequence ID" value="MEC4719281.1"/>
    <property type="molecule type" value="Genomic_DNA"/>
</dbReference>
<protein>
    <submittedName>
        <fullName evidence="2">GNAT family N-acetyltransferase</fullName>
        <ecNumber evidence="2">2.3.1.-</ecNumber>
    </submittedName>
</protein>
<accession>A0ABU6J6K6</accession>
<dbReference type="GO" id="GO:0016746">
    <property type="term" value="F:acyltransferase activity"/>
    <property type="evidence" value="ECO:0007669"/>
    <property type="project" value="UniProtKB-KW"/>
</dbReference>
<dbReference type="InterPro" id="IPR016181">
    <property type="entry name" value="Acyl_CoA_acyltransferase"/>
</dbReference>
<dbReference type="Proteomes" id="UP001352263">
    <property type="component" value="Unassembled WGS sequence"/>
</dbReference>
<dbReference type="Pfam" id="PF13527">
    <property type="entry name" value="Acetyltransf_9"/>
    <property type="match status" value="1"/>
</dbReference>
<dbReference type="SUPFAM" id="SSF55729">
    <property type="entry name" value="Acyl-CoA N-acyltransferases (Nat)"/>
    <property type="match status" value="1"/>
</dbReference>
<name>A0ABU6J6K6_9BURK</name>
<feature type="domain" description="N-acetyltransferase" evidence="1">
    <location>
        <begin position="4"/>
        <end position="154"/>
    </location>
</feature>